<evidence type="ECO:0000256" key="6">
    <source>
        <dbReference type="ARBA" id="ARBA00022932"/>
    </source>
</evidence>
<evidence type="ECO:0000259" key="10">
    <source>
        <dbReference type="Pfam" id="PF21694"/>
    </source>
</evidence>
<keyword evidence="3" id="KW-0808">Transferase</keyword>
<dbReference type="Gene3D" id="3.40.50.300">
    <property type="entry name" value="P-loop containing nucleotide triphosphate hydrolases"/>
    <property type="match status" value="1"/>
</dbReference>
<sequence length="338" mass="37728">MKAQEVLKQIKTGAVKNFIVLSGEDDAQVRQAFHATLSALDIQMPELNLSVFEDRPEPLAVVRSLETLPFMGERRVVVIKNTDILSSAASGELSAPFEKANLPAQNVLLIVQRGKADKRKAFVKYVMKNGMFVECNVMKDNELTAYIVQAAKRKNLLISARNAQALAALSDGDMGVIKSELEKLSSVCRGDITADDIEKYAVKSMQYNVYKIHDLMVGGHAREAYALIERMLAEDSNPIGFLTLLANNFRQMLVARACRDARFPEQKIISHIMQATGAWEFAARRALAQCKQFTARQIRRALEKLAQMDFDAKQGIISLKTDLYPLLVDIYMNANKKG</sequence>
<dbReference type="KEGG" id="cmiu:B1H56_03190"/>
<dbReference type="AlphaFoldDB" id="A0A136Q3B1"/>
<evidence type="ECO:0000256" key="7">
    <source>
        <dbReference type="ARBA" id="ARBA00034754"/>
    </source>
</evidence>
<accession>A0A136Q3B1</accession>
<keyword evidence="6" id="KW-0239">DNA-directed DNA polymerase</keyword>
<dbReference type="GO" id="GO:0003887">
    <property type="term" value="F:DNA-directed DNA polymerase activity"/>
    <property type="evidence" value="ECO:0007669"/>
    <property type="project" value="UniProtKB-KW"/>
</dbReference>
<feature type="domain" description="DNA polymerase III delta subunit-like C-terminal" evidence="10">
    <location>
        <begin position="208"/>
        <end position="320"/>
    </location>
</feature>
<dbReference type="GO" id="GO:0009360">
    <property type="term" value="C:DNA polymerase III complex"/>
    <property type="evidence" value="ECO:0007669"/>
    <property type="project" value="InterPro"/>
</dbReference>
<dbReference type="SUPFAM" id="SSF48019">
    <property type="entry name" value="post-AAA+ oligomerization domain-like"/>
    <property type="match status" value="1"/>
</dbReference>
<dbReference type="InterPro" id="IPR010372">
    <property type="entry name" value="DNA_pol3_delta_N"/>
</dbReference>
<dbReference type="InterPro" id="IPR048466">
    <property type="entry name" value="DNA_pol3_delta-like_C"/>
</dbReference>
<keyword evidence="5" id="KW-0235">DNA replication</keyword>
<dbReference type="InterPro" id="IPR008921">
    <property type="entry name" value="DNA_pol3_clamp-load_cplx_C"/>
</dbReference>
<evidence type="ECO:0000256" key="2">
    <source>
        <dbReference type="ARBA" id="ARBA00017703"/>
    </source>
</evidence>
<dbReference type="InterPro" id="IPR005790">
    <property type="entry name" value="DNA_polIII_delta"/>
</dbReference>
<organism evidence="11 12">
    <name type="scientific">Christensenella minuta</name>
    <dbReference type="NCBI Taxonomy" id="626937"/>
    <lineage>
        <taxon>Bacteria</taxon>
        <taxon>Bacillati</taxon>
        <taxon>Bacillota</taxon>
        <taxon>Clostridia</taxon>
        <taxon>Christensenellales</taxon>
        <taxon>Christensenellaceae</taxon>
        <taxon>Christensenella</taxon>
    </lineage>
</organism>
<evidence type="ECO:0000259" key="9">
    <source>
        <dbReference type="Pfam" id="PF06144"/>
    </source>
</evidence>
<gene>
    <name evidence="11" type="ORF">HMPREF3293_02431</name>
</gene>
<evidence type="ECO:0000256" key="5">
    <source>
        <dbReference type="ARBA" id="ARBA00022705"/>
    </source>
</evidence>
<protein>
    <recommendedName>
        <fullName evidence="2">DNA polymerase III subunit delta</fullName>
        <ecNumber evidence="1">2.7.7.7</ecNumber>
    </recommendedName>
</protein>
<dbReference type="PANTHER" id="PTHR34388:SF1">
    <property type="entry name" value="DNA POLYMERASE III SUBUNIT DELTA"/>
    <property type="match status" value="1"/>
</dbReference>
<evidence type="ECO:0000256" key="1">
    <source>
        <dbReference type="ARBA" id="ARBA00012417"/>
    </source>
</evidence>
<dbReference type="InterPro" id="IPR027417">
    <property type="entry name" value="P-loop_NTPase"/>
</dbReference>
<evidence type="ECO:0000313" key="11">
    <source>
        <dbReference type="EMBL" id="KXK65173.1"/>
    </source>
</evidence>
<comment type="similarity">
    <text evidence="7">Belongs to the DNA polymerase HolA subunit family.</text>
</comment>
<dbReference type="Proteomes" id="UP000070366">
    <property type="component" value="Unassembled WGS sequence"/>
</dbReference>
<evidence type="ECO:0000256" key="8">
    <source>
        <dbReference type="ARBA" id="ARBA00049244"/>
    </source>
</evidence>
<proteinExistence type="inferred from homology"/>
<dbReference type="GO" id="GO:0003677">
    <property type="term" value="F:DNA binding"/>
    <property type="evidence" value="ECO:0007669"/>
    <property type="project" value="InterPro"/>
</dbReference>
<reference evidence="11 12" key="1">
    <citation type="submission" date="2016-02" db="EMBL/GenBank/DDBJ databases">
        <authorList>
            <person name="Wen L."/>
            <person name="He K."/>
            <person name="Yang H."/>
        </authorList>
    </citation>
    <scope>NUCLEOTIDE SEQUENCE [LARGE SCALE GENOMIC DNA]</scope>
    <source>
        <strain evidence="11 12">DSM 22607</strain>
    </source>
</reference>
<feature type="domain" description="DNA polymerase III delta N-terminal" evidence="9">
    <location>
        <begin position="21"/>
        <end position="136"/>
    </location>
</feature>
<dbReference type="EMBL" id="LSZW01000063">
    <property type="protein sequence ID" value="KXK65173.1"/>
    <property type="molecule type" value="Genomic_DNA"/>
</dbReference>
<dbReference type="Gene3D" id="1.10.8.60">
    <property type="match status" value="1"/>
</dbReference>
<dbReference type="SUPFAM" id="SSF52540">
    <property type="entry name" value="P-loop containing nucleoside triphosphate hydrolases"/>
    <property type="match status" value="1"/>
</dbReference>
<dbReference type="GO" id="GO:0006261">
    <property type="term" value="P:DNA-templated DNA replication"/>
    <property type="evidence" value="ECO:0007669"/>
    <property type="project" value="TreeGrafter"/>
</dbReference>
<name>A0A136Q3B1_9FIRM</name>
<dbReference type="Pfam" id="PF06144">
    <property type="entry name" value="DNA_pol3_delta"/>
    <property type="match status" value="1"/>
</dbReference>
<evidence type="ECO:0000313" key="12">
    <source>
        <dbReference type="Proteomes" id="UP000070366"/>
    </source>
</evidence>
<dbReference type="STRING" id="626937.HMPREF3293_02431"/>
<comment type="caution">
    <text evidence="11">The sequence shown here is derived from an EMBL/GenBank/DDBJ whole genome shotgun (WGS) entry which is preliminary data.</text>
</comment>
<keyword evidence="12" id="KW-1185">Reference proteome</keyword>
<comment type="catalytic activity">
    <reaction evidence="8">
        <text>DNA(n) + a 2'-deoxyribonucleoside 5'-triphosphate = DNA(n+1) + diphosphate</text>
        <dbReference type="Rhea" id="RHEA:22508"/>
        <dbReference type="Rhea" id="RHEA-COMP:17339"/>
        <dbReference type="Rhea" id="RHEA-COMP:17340"/>
        <dbReference type="ChEBI" id="CHEBI:33019"/>
        <dbReference type="ChEBI" id="CHEBI:61560"/>
        <dbReference type="ChEBI" id="CHEBI:173112"/>
        <dbReference type="EC" id="2.7.7.7"/>
    </reaction>
</comment>
<dbReference type="Gene3D" id="1.20.272.10">
    <property type="match status" value="1"/>
</dbReference>
<evidence type="ECO:0000256" key="4">
    <source>
        <dbReference type="ARBA" id="ARBA00022695"/>
    </source>
</evidence>
<dbReference type="OrthoDB" id="9775929at2"/>
<dbReference type="PANTHER" id="PTHR34388">
    <property type="entry name" value="DNA POLYMERASE III SUBUNIT DELTA"/>
    <property type="match status" value="1"/>
</dbReference>
<dbReference type="RefSeq" id="WP_066519101.1">
    <property type="nucleotide sequence ID" value="NZ_CABMOF010000001.1"/>
</dbReference>
<evidence type="ECO:0000256" key="3">
    <source>
        <dbReference type="ARBA" id="ARBA00022679"/>
    </source>
</evidence>
<keyword evidence="4" id="KW-0548">Nucleotidyltransferase</keyword>
<dbReference type="NCBIfam" id="TIGR01128">
    <property type="entry name" value="holA"/>
    <property type="match status" value="1"/>
</dbReference>
<dbReference type="EC" id="2.7.7.7" evidence="1"/>
<dbReference type="Pfam" id="PF21694">
    <property type="entry name" value="DNA_pol3_delta_C"/>
    <property type="match status" value="1"/>
</dbReference>